<dbReference type="PANTHER" id="PTHR43364">
    <property type="entry name" value="NADH-SPECIFIC METHYLGLYOXAL REDUCTASE-RELATED"/>
    <property type="match status" value="1"/>
</dbReference>
<reference evidence="3" key="1">
    <citation type="submission" date="2023-03" db="EMBL/GenBank/DDBJ databases">
        <title>Massive genome expansion in bonnet fungi (Mycena s.s.) driven by repeated elements and novel gene families across ecological guilds.</title>
        <authorList>
            <consortium name="Lawrence Berkeley National Laboratory"/>
            <person name="Harder C.B."/>
            <person name="Miyauchi S."/>
            <person name="Viragh M."/>
            <person name="Kuo A."/>
            <person name="Thoen E."/>
            <person name="Andreopoulos B."/>
            <person name="Lu D."/>
            <person name="Skrede I."/>
            <person name="Drula E."/>
            <person name="Henrissat B."/>
            <person name="Morin E."/>
            <person name="Kohler A."/>
            <person name="Barry K."/>
            <person name="LaButti K."/>
            <person name="Morin E."/>
            <person name="Salamov A."/>
            <person name="Lipzen A."/>
            <person name="Mereny Z."/>
            <person name="Hegedus B."/>
            <person name="Baldrian P."/>
            <person name="Stursova M."/>
            <person name="Weitz H."/>
            <person name="Taylor A."/>
            <person name="Grigoriev I.V."/>
            <person name="Nagy L.G."/>
            <person name="Martin F."/>
            <person name="Kauserud H."/>
        </authorList>
    </citation>
    <scope>NUCLEOTIDE SEQUENCE</scope>
    <source>
        <strain evidence="3">CBHHK002</strain>
    </source>
</reference>
<dbReference type="InterPro" id="IPR023210">
    <property type="entry name" value="NADP_OxRdtase_dom"/>
</dbReference>
<proteinExistence type="predicted"/>
<dbReference type="PANTHER" id="PTHR43364:SF4">
    <property type="entry name" value="NAD(P)-LINKED OXIDOREDUCTASE SUPERFAMILY PROTEIN"/>
    <property type="match status" value="1"/>
</dbReference>
<keyword evidence="1" id="KW-0560">Oxidoreductase</keyword>
<dbReference type="Gene3D" id="3.20.20.100">
    <property type="entry name" value="NADP-dependent oxidoreductase domain"/>
    <property type="match status" value="1"/>
</dbReference>
<dbReference type="InterPro" id="IPR036812">
    <property type="entry name" value="NAD(P)_OxRdtase_dom_sf"/>
</dbReference>
<evidence type="ECO:0000313" key="3">
    <source>
        <dbReference type="EMBL" id="KAJ7330437.1"/>
    </source>
</evidence>
<evidence type="ECO:0000259" key="2">
    <source>
        <dbReference type="Pfam" id="PF00248"/>
    </source>
</evidence>
<accession>A0AAD6ZMN4</accession>
<feature type="domain" description="NADP-dependent oxidoreductase" evidence="2">
    <location>
        <begin position="174"/>
        <end position="252"/>
    </location>
</feature>
<name>A0AAD6ZMN4_9AGAR</name>
<organism evidence="3 4">
    <name type="scientific">Mycena albidolilacea</name>
    <dbReference type="NCBI Taxonomy" id="1033008"/>
    <lineage>
        <taxon>Eukaryota</taxon>
        <taxon>Fungi</taxon>
        <taxon>Dikarya</taxon>
        <taxon>Basidiomycota</taxon>
        <taxon>Agaricomycotina</taxon>
        <taxon>Agaricomycetes</taxon>
        <taxon>Agaricomycetidae</taxon>
        <taxon>Agaricales</taxon>
        <taxon>Marasmiineae</taxon>
        <taxon>Mycenaceae</taxon>
        <taxon>Mycena</taxon>
    </lineage>
</organism>
<comment type="caution">
    <text evidence="3">The sequence shown here is derived from an EMBL/GenBank/DDBJ whole genome shotgun (WGS) entry which is preliminary data.</text>
</comment>
<protein>
    <submittedName>
        <fullName evidence="3">Aldo/keto reductase</fullName>
    </submittedName>
</protein>
<dbReference type="InterPro" id="IPR050523">
    <property type="entry name" value="AKR_Detox_Biosynth"/>
</dbReference>
<dbReference type="Proteomes" id="UP001218218">
    <property type="component" value="Unassembled WGS sequence"/>
</dbReference>
<dbReference type="AlphaFoldDB" id="A0AAD6ZMN4"/>
<dbReference type="Pfam" id="PF00248">
    <property type="entry name" value="Aldo_ket_red"/>
    <property type="match status" value="1"/>
</dbReference>
<dbReference type="EMBL" id="JARIHO010000037">
    <property type="protein sequence ID" value="KAJ7330437.1"/>
    <property type="molecule type" value="Genomic_DNA"/>
</dbReference>
<evidence type="ECO:0000256" key="1">
    <source>
        <dbReference type="ARBA" id="ARBA00023002"/>
    </source>
</evidence>
<sequence length="297" mass="33758">MATIPTQKSALNIDIVMDAMTFGAEGADGARVHETKDIEAILDVFLKHGDREIFVTSSTPRRGACIRRRNRRGGFGQDQLEKGILMETKLYPVANWPYLEPRGATITGTHSPEDLRKFLKLSLKELNRHHSKAIDELYREGHFKRFGISNYMAWEVAEIVGICKQHGYVPPTLGITFYEFNPLAGGFFTDRYTSIDEKPTDGSRFGEGNQGKNYRKRYWKPAYSDALASIRTVVQAHGMTMAEVALRWISHHLLLRREHAHIEQNLVDLEKGPLHEVVEALDAAWESVKSDASNYYH</sequence>
<keyword evidence="4" id="KW-1185">Reference proteome</keyword>
<evidence type="ECO:0000313" key="4">
    <source>
        <dbReference type="Proteomes" id="UP001218218"/>
    </source>
</evidence>
<dbReference type="SUPFAM" id="SSF51430">
    <property type="entry name" value="NAD(P)-linked oxidoreductase"/>
    <property type="match status" value="1"/>
</dbReference>
<gene>
    <name evidence="3" type="ORF">DFH08DRAFT_815346</name>
</gene>
<dbReference type="GO" id="GO:0016491">
    <property type="term" value="F:oxidoreductase activity"/>
    <property type="evidence" value="ECO:0007669"/>
    <property type="project" value="UniProtKB-KW"/>
</dbReference>